<reference evidence="7 8" key="1">
    <citation type="journal article" date="2013" name="BMC Genomics">
        <title>The miniature genome of a carnivorous plant Genlisea aurea contains a low number of genes and short non-coding sequences.</title>
        <authorList>
            <person name="Leushkin E.V."/>
            <person name="Sutormin R.A."/>
            <person name="Nabieva E.R."/>
            <person name="Penin A.A."/>
            <person name="Kondrashov A.S."/>
            <person name="Logacheva M.D."/>
        </authorList>
    </citation>
    <scope>NUCLEOTIDE SEQUENCE [LARGE SCALE GENOMIC DNA]</scope>
</reference>
<dbReference type="AlphaFoldDB" id="S8DI71"/>
<evidence type="ECO:0008006" key="9">
    <source>
        <dbReference type="Google" id="ProtNLM"/>
    </source>
</evidence>
<gene>
    <name evidence="7" type="ORF">M569_12330</name>
</gene>
<dbReference type="InterPro" id="IPR015300">
    <property type="entry name" value="DNA-bd_pseudobarrel_sf"/>
</dbReference>
<comment type="caution">
    <text evidence="7">The sequence shown here is derived from an EMBL/GenBank/DDBJ whole genome shotgun (WGS) entry which is preliminary data.</text>
</comment>
<evidence type="ECO:0000256" key="1">
    <source>
        <dbReference type="ARBA" id="ARBA00004123"/>
    </source>
</evidence>
<dbReference type="Proteomes" id="UP000015453">
    <property type="component" value="Unassembled WGS sequence"/>
</dbReference>
<feature type="region of interest" description="Disordered" evidence="6">
    <location>
        <begin position="1"/>
        <end position="74"/>
    </location>
</feature>
<feature type="compositionally biased region" description="Acidic residues" evidence="6">
    <location>
        <begin position="44"/>
        <end position="72"/>
    </location>
</feature>
<evidence type="ECO:0000256" key="3">
    <source>
        <dbReference type="ARBA" id="ARBA00023125"/>
    </source>
</evidence>
<evidence type="ECO:0000256" key="5">
    <source>
        <dbReference type="ARBA" id="ARBA00023242"/>
    </source>
</evidence>
<keyword evidence="2" id="KW-0805">Transcription regulation</keyword>
<dbReference type="SUPFAM" id="SSF101936">
    <property type="entry name" value="DNA-binding pseudobarrel domain"/>
    <property type="match status" value="1"/>
</dbReference>
<evidence type="ECO:0000256" key="6">
    <source>
        <dbReference type="SAM" id="MobiDB-lite"/>
    </source>
</evidence>
<keyword evidence="4" id="KW-0804">Transcription</keyword>
<evidence type="ECO:0000256" key="4">
    <source>
        <dbReference type="ARBA" id="ARBA00023163"/>
    </source>
</evidence>
<dbReference type="GO" id="GO:0003677">
    <property type="term" value="F:DNA binding"/>
    <property type="evidence" value="ECO:0007669"/>
    <property type="project" value="UniProtKB-KW"/>
</dbReference>
<accession>S8DI71</accession>
<dbReference type="CDD" id="cd10017">
    <property type="entry name" value="B3_DNA"/>
    <property type="match status" value="1"/>
</dbReference>
<proteinExistence type="predicted"/>
<comment type="subcellular location">
    <subcellularLocation>
        <location evidence="1">Nucleus</location>
    </subcellularLocation>
</comment>
<dbReference type="EMBL" id="AUSU01006133">
    <property type="protein sequence ID" value="EPS62458.1"/>
    <property type="molecule type" value="Genomic_DNA"/>
</dbReference>
<keyword evidence="3" id="KW-0238">DNA-binding</keyword>
<evidence type="ECO:0000256" key="2">
    <source>
        <dbReference type="ARBA" id="ARBA00023015"/>
    </source>
</evidence>
<keyword evidence="8" id="KW-1185">Reference proteome</keyword>
<keyword evidence="5" id="KW-0539">Nucleus</keyword>
<evidence type="ECO:0000313" key="7">
    <source>
        <dbReference type="EMBL" id="EPS62458.1"/>
    </source>
</evidence>
<feature type="compositionally biased region" description="Basic and acidic residues" evidence="6">
    <location>
        <begin position="1"/>
        <end position="21"/>
    </location>
</feature>
<dbReference type="GO" id="GO:0005634">
    <property type="term" value="C:nucleus"/>
    <property type="evidence" value="ECO:0007669"/>
    <property type="project" value="UniProtKB-SubCell"/>
</dbReference>
<protein>
    <recommendedName>
        <fullName evidence="9">TF-B3 domain-containing protein</fullName>
    </recommendedName>
</protein>
<feature type="compositionally biased region" description="Basic and acidic residues" evidence="6">
    <location>
        <begin position="30"/>
        <end position="43"/>
    </location>
</feature>
<dbReference type="InterPro" id="IPR003340">
    <property type="entry name" value="B3_DNA-bd"/>
</dbReference>
<organism evidence="7 8">
    <name type="scientific">Genlisea aurea</name>
    <dbReference type="NCBI Taxonomy" id="192259"/>
    <lineage>
        <taxon>Eukaryota</taxon>
        <taxon>Viridiplantae</taxon>
        <taxon>Streptophyta</taxon>
        <taxon>Embryophyta</taxon>
        <taxon>Tracheophyta</taxon>
        <taxon>Spermatophyta</taxon>
        <taxon>Magnoliopsida</taxon>
        <taxon>eudicotyledons</taxon>
        <taxon>Gunneridae</taxon>
        <taxon>Pentapetalae</taxon>
        <taxon>asterids</taxon>
        <taxon>lamiids</taxon>
        <taxon>Lamiales</taxon>
        <taxon>Lentibulariaceae</taxon>
        <taxon>Genlisea</taxon>
    </lineage>
</organism>
<name>S8DI71_9LAMI</name>
<evidence type="ECO:0000313" key="8">
    <source>
        <dbReference type="Proteomes" id="UP000015453"/>
    </source>
</evidence>
<sequence length="208" mass="23974">MAGEKEDKEEGAKKPAGEQPRRNILVLPFRKADELSKVLQRNDPEEEEDDGDEEEEEEEEDDDDEDDDDDDMILLVSPPNRINLARDKRVMVKTLEPRAVTPYSAQLHLSDFEASMLTVHDSPISVSSPFAKPIIVFDCFRRQYDLILIGEVREDDMGFFLGGDWCRFVADHRLKAGDVVEFYDLGDDPDNCLIQLAVRYFRKPHDRK</sequence>